<proteinExistence type="predicted"/>
<dbReference type="EMBL" id="CAWUPB010001156">
    <property type="protein sequence ID" value="CAK7338696.1"/>
    <property type="molecule type" value="Genomic_DNA"/>
</dbReference>
<dbReference type="Proteomes" id="UP001314170">
    <property type="component" value="Unassembled WGS sequence"/>
</dbReference>
<dbReference type="GO" id="GO:0016705">
    <property type="term" value="F:oxidoreductase activity, acting on paired donors, with incorporation or reduction of molecular oxygen"/>
    <property type="evidence" value="ECO:0007669"/>
    <property type="project" value="InterPro"/>
</dbReference>
<keyword evidence="5" id="KW-0503">Monooxygenase</keyword>
<evidence type="ECO:0000256" key="1">
    <source>
        <dbReference type="ARBA" id="ARBA00022617"/>
    </source>
</evidence>
<dbReference type="InterPro" id="IPR001128">
    <property type="entry name" value="Cyt_P450"/>
</dbReference>
<organism evidence="6 7">
    <name type="scientific">Dovyalis caffra</name>
    <dbReference type="NCBI Taxonomy" id="77055"/>
    <lineage>
        <taxon>Eukaryota</taxon>
        <taxon>Viridiplantae</taxon>
        <taxon>Streptophyta</taxon>
        <taxon>Embryophyta</taxon>
        <taxon>Tracheophyta</taxon>
        <taxon>Spermatophyta</taxon>
        <taxon>Magnoliopsida</taxon>
        <taxon>eudicotyledons</taxon>
        <taxon>Gunneridae</taxon>
        <taxon>Pentapetalae</taxon>
        <taxon>rosids</taxon>
        <taxon>fabids</taxon>
        <taxon>Malpighiales</taxon>
        <taxon>Salicaceae</taxon>
        <taxon>Flacourtieae</taxon>
        <taxon>Dovyalis</taxon>
    </lineage>
</organism>
<keyword evidence="2" id="KW-0479">Metal-binding</keyword>
<dbReference type="PANTHER" id="PTHR47947">
    <property type="entry name" value="CYTOCHROME P450 82C3-RELATED"/>
    <property type="match status" value="1"/>
</dbReference>
<sequence>MIAWASDNTTVTLTWAFSLSLNNERVSVKVREELDKCVGVERLVNDADISNLVYLRATIKETLRLYPSAPLLSTPSILRGSHYRWLPCPKRHSAFSEQLENSKGFSYMAKSVGIQAERFLTTHKDVDVREFVNSCPPHQDPRLLEVQRMSLDGDFGNSILPNQARSSSNNVNA</sequence>
<keyword evidence="4" id="KW-0408">Iron</keyword>
<comment type="caution">
    <text evidence="6">The sequence shown here is derived from an EMBL/GenBank/DDBJ whole genome shotgun (WGS) entry which is preliminary data.</text>
</comment>
<accession>A0AAV1RQP8</accession>
<dbReference type="SUPFAM" id="SSF48264">
    <property type="entry name" value="Cytochrome P450"/>
    <property type="match status" value="1"/>
</dbReference>
<keyword evidence="1" id="KW-0349">Heme</keyword>
<protein>
    <recommendedName>
        <fullName evidence="8">Cytochrome P450</fullName>
    </recommendedName>
</protein>
<dbReference type="InterPro" id="IPR050651">
    <property type="entry name" value="Plant_Cytochrome_P450_Monoox"/>
</dbReference>
<dbReference type="PANTHER" id="PTHR47947:SF39">
    <property type="entry name" value="CYTOCHROME P450"/>
    <property type="match status" value="1"/>
</dbReference>
<evidence type="ECO:0000256" key="2">
    <source>
        <dbReference type="ARBA" id="ARBA00022723"/>
    </source>
</evidence>
<dbReference type="GO" id="GO:0005506">
    <property type="term" value="F:iron ion binding"/>
    <property type="evidence" value="ECO:0007669"/>
    <property type="project" value="InterPro"/>
</dbReference>
<dbReference type="InterPro" id="IPR002401">
    <property type="entry name" value="Cyt_P450_E_grp-I"/>
</dbReference>
<keyword evidence="7" id="KW-1185">Reference proteome</keyword>
<reference evidence="6 7" key="1">
    <citation type="submission" date="2024-01" db="EMBL/GenBank/DDBJ databases">
        <authorList>
            <person name="Waweru B."/>
        </authorList>
    </citation>
    <scope>NUCLEOTIDE SEQUENCE [LARGE SCALE GENOMIC DNA]</scope>
</reference>
<dbReference type="GO" id="GO:0004497">
    <property type="term" value="F:monooxygenase activity"/>
    <property type="evidence" value="ECO:0007669"/>
    <property type="project" value="UniProtKB-KW"/>
</dbReference>
<keyword evidence="3" id="KW-0560">Oxidoreductase</keyword>
<dbReference type="GO" id="GO:0020037">
    <property type="term" value="F:heme binding"/>
    <property type="evidence" value="ECO:0007669"/>
    <property type="project" value="InterPro"/>
</dbReference>
<evidence type="ECO:0000313" key="7">
    <source>
        <dbReference type="Proteomes" id="UP001314170"/>
    </source>
</evidence>
<dbReference type="PRINTS" id="PR00463">
    <property type="entry name" value="EP450I"/>
</dbReference>
<evidence type="ECO:0008006" key="8">
    <source>
        <dbReference type="Google" id="ProtNLM"/>
    </source>
</evidence>
<dbReference type="AlphaFoldDB" id="A0AAV1RQP8"/>
<dbReference type="Gene3D" id="1.10.630.10">
    <property type="entry name" value="Cytochrome P450"/>
    <property type="match status" value="1"/>
</dbReference>
<name>A0AAV1RQP8_9ROSI</name>
<evidence type="ECO:0000256" key="3">
    <source>
        <dbReference type="ARBA" id="ARBA00023002"/>
    </source>
</evidence>
<gene>
    <name evidence="6" type="ORF">DCAF_LOCUS13744</name>
</gene>
<evidence type="ECO:0000256" key="4">
    <source>
        <dbReference type="ARBA" id="ARBA00023004"/>
    </source>
</evidence>
<evidence type="ECO:0000256" key="5">
    <source>
        <dbReference type="ARBA" id="ARBA00023033"/>
    </source>
</evidence>
<evidence type="ECO:0000313" key="6">
    <source>
        <dbReference type="EMBL" id="CAK7338696.1"/>
    </source>
</evidence>
<dbReference type="InterPro" id="IPR036396">
    <property type="entry name" value="Cyt_P450_sf"/>
</dbReference>
<dbReference type="Pfam" id="PF00067">
    <property type="entry name" value="p450"/>
    <property type="match status" value="1"/>
</dbReference>